<dbReference type="EMBL" id="VCJR02000001">
    <property type="protein sequence ID" value="NHK26387.1"/>
    <property type="molecule type" value="Genomic_DNA"/>
</dbReference>
<evidence type="ECO:0000313" key="5">
    <source>
        <dbReference type="Proteomes" id="UP000621856"/>
    </source>
</evidence>
<dbReference type="Proteomes" id="UP000818603">
    <property type="component" value="Unassembled WGS sequence"/>
</dbReference>
<evidence type="ECO:0000256" key="1">
    <source>
        <dbReference type="ARBA" id="ARBA00006484"/>
    </source>
</evidence>
<reference evidence="3" key="1">
    <citation type="journal article" date="2014" name="Int. J. Syst. Evol. Microbiol.">
        <title>Complete genome sequence of Corynebacterium casei LMG S-19264T (=DSM 44701T), isolated from a smear-ripened cheese.</title>
        <authorList>
            <consortium name="US DOE Joint Genome Institute (JGI-PGF)"/>
            <person name="Walter F."/>
            <person name="Albersmeier A."/>
            <person name="Kalinowski J."/>
            <person name="Ruckert C."/>
        </authorList>
    </citation>
    <scope>NUCLEOTIDE SEQUENCE</scope>
    <source>
        <strain evidence="3">CGMCC 1.14984</strain>
    </source>
</reference>
<reference evidence="3" key="3">
    <citation type="submission" date="2020-09" db="EMBL/GenBank/DDBJ databases">
        <authorList>
            <person name="Sun Q."/>
            <person name="Zhou Y."/>
        </authorList>
    </citation>
    <scope>NUCLEOTIDE SEQUENCE</scope>
    <source>
        <strain evidence="3">CGMCC 1.14984</strain>
    </source>
</reference>
<evidence type="ECO:0000256" key="2">
    <source>
        <dbReference type="ARBA" id="ARBA00023002"/>
    </source>
</evidence>
<accession>A0A8J3A052</accession>
<organism evidence="3 5">
    <name type="scientific">Aquisalinus luteolus</name>
    <dbReference type="NCBI Taxonomy" id="1566827"/>
    <lineage>
        <taxon>Bacteria</taxon>
        <taxon>Pseudomonadati</taxon>
        <taxon>Pseudomonadota</taxon>
        <taxon>Alphaproteobacteria</taxon>
        <taxon>Parvularculales</taxon>
        <taxon>Parvularculaceae</taxon>
        <taxon>Aquisalinus</taxon>
    </lineage>
</organism>
<dbReference type="PROSITE" id="PS00061">
    <property type="entry name" value="ADH_SHORT"/>
    <property type="match status" value="1"/>
</dbReference>
<reference evidence="4 6" key="2">
    <citation type="submission" date="2020-02" db="EMBL/GenBank/DDBJ databases">
        <title>Genome sequence of Parvularcula flava strain NH6-79.</title>
        <authorList>
            <person name="Abdul Karim M.H."/>
            <person name="Lam M.Q."/>
            <person name="Chen S.J."/>
            <person name="Yahya A."/>
            <person name="Shahir S."/>
            <person name="Shamsir M.S."/>
            <person name="Chong C.S."/>
        </authorList>
    </citation>
    <scope>NUCLEOTIDE SEQUENCE [LARGE SCALE GENOMIC DNA]</scope>
    <source>
        <strain evidence="4 6">NH6-79</strain>
    </source>
</reference>
<dbReference type="Pfam" id="PF13561">
    <property type="entry name" value="adh_short_C2"/>
    <property type="match status" value="1"/>
</dbReference>
<dbReference type="InterPro" id="IPR002347">
    <property type="entry name" value="SDR_fam"/>
</dbReference>
<protein>
    <submittedName>
        <fullName evidence="3">3-oxoacyl-ACP reductase</fullName>
    </submittedName>
    <submittedName>
        <fullName evidence="4">SDR family oxidoreductase</fullName>
    </submittedName>
</protein>
<dbReference type="Gene3D" id="3.40.50.720">
    <property type="entry name" value="NAD(P)-binding Rossmann-like Domain"/>
    <property type="match status" value="1"/>
</dbReference>
<dbReference type="InterPro" id="IPR036291">
    <property type="entry name" value="NAD(P)-bd_dom_sf"/>
</dbReference>
<dbReference type="InterPro" id="IPR020904">
    <property type="entry name" value="Sc_DH/Rdtase_CS"/>
</dbReference>
<dbReference type="SUPFAM" id="SSF51735">
    <property type="entry name" value="NAD(P)-binding Rossmann-fold domains"/>
    <property type="match status" value="1"/>
</dbReference>
<evidence type="ECO:0000313" key="3">
    <source>
        <dbReference type="EMBL" id="GGH92181.1"/>
    </source>
</evidence>
<name>A0A8J3A052_9PROT</name>
<dbReference type="PRINTS" id="PR00080">
    <property type="entry name" value="SDRFAMILY"/>
</dbReference>
<sequence>MEGKVMHQYTLYSSLMGKAVFITGGGSGIGACLVEAFHRQGAKVGFVDVDASSSSNLLSRLHSQSEESIWYREADIADIDLLQECISEFSATAGGLDVLINNVANDARQDTLELAPCEWRNGLAINLDAAFFATQAALKVMRTQREGVILFMSSINALSGMTPSVPAYVTAKAGLLGLSKSLSREFGDFNIRSNAILPGWVATERQLGTWLTPEVEKDFLNKVALKRRLQPQAIASTALFLASKDADMITGQQFIVDGGCI</sequence>
<dbReference type="EMBL" id="BMGZ01000001">
    <property type="protein sequence ID" value="GGH92181.1"/>
    <property type="molecule type" value="Genomic_DNA"/>
</dbReference>
<dbReference type="RefSeq" id="WP_155135850.1">
    <property type="nucleotide sequence ID" value="NZ_BMGZ01000001.1"/>
</dbReference>
<comment type="caution">
    <text evidence="3">The sequence shown here is derived from an EMBL/GenBank/DDBJ whole genome shotgun (WGS) entry which is preliminary data.</text>
</comment>
<evidence type="ECO:0000313" key="4">
    <source>
        <dbReference type="EMBL" id="NHK26387.1"/>
    </source>
</evidence>
<dbReference type="FunFam" id="3.40.50.720:FF:000084">
    <property type="entry name" value="Short-chain dehydrogenase reductase"/>
    <property type="match status" value="1"/>
</dbReference>
<evidence type="ECO:0000313" key="6">
    <source>
        <dbReference type="Proteomes" id="UP000818603"/>
    </source>
</evidence>
<proteinExistence type="inferred from homology"/>
<dbReference type="Proteomes" id="UP000621856">
    <property type="component" value="Unassembled WGS sequence"/>
</dbReference>
<keyword evidence="6" id="KW-1185">Reference proteome</keyword>
<dbReference type="PRINTS" id="PR00081">
    <property type="entry name" value="GDHRDH"/>
</dbReference>
<dbReference type="PANTHER" id="PTHR24321:SF8">
    <property type="entry name" value="ESTRADIOL 17-BETA-DEHYDROGENASE 8-RELATED"/>
    <property type="match status" value="1"/>
</dbReference>
<dbReference type="PROSITE" id="PS51257">
    <property type="entry name" value="PROKAR_LIPOPROTEIN"/>
    <property type="match status" value="1"/>
</dbReference>
<gene>
    <name evidence="4" type="ORF">FF098_000535</name>
    <name evidence="3" type="ORF">GCM10011355_01070</name>
</gene>
<dbReference type="PANTHER" id="PTHR24321">
    <property type="entry name" value="DEHYDROGENASES, SHORT CHAIN"/>
    <property type="match status" value="1"/>
</dbReference>
<dbReference type="CDD" id="cd05233">
    <property type="entry name" value="SDR_c"/>
    <property type="match status" value="1"/>
</dbReference>
<dbReference type="AlphaFoldDB" id="A0A8J3A052"/>
<comment type="similarity">
    <text evidence="1">Belongs to the short-chain dehydrogenases/reductases (SDR) family.</text>
</comment>
<keyword evidence="2" id="KW-0560">Oxidoreductase</keyword>
<dbReference type="GO" id="GO:0016491">
    <property type="term" value="F:oxidoreductase activity"/>
    <property type="evidence" value="ECO:0007669"/>
    <property type="project" value="UniProtKB-KW"/>
</dbReference>